<reference evidence="1" key="2">
    <citation type="submission" date="2020-11" db="EMBL/GenBank/DDBJ databases">
        <authorList>
            <person name="McCartney M.A."/>
            <person name="Auch B."/>
            <person name="Kono T."/>
            <person name="Mallez S."/>
            <person name="Becker A."/>
            <person name="Gohl D.M."/>
            <person name="Silverstein K.A.T."/>
            <person name="Koren S."/>
            <person name="Bechman K.B."/>
            <person name="Herman A."/>
            <person name="Abrahante J.E."/>
            <person name="Garbe J."/>
        </authorList>
    </citation>
    <scope>NUCLEOTIDE SEQUENCE</scope>
    <source>
        <strain evidence="1">Duluth1</strain>
        <tissue evidence="1">Whole animal</tissue>
    </source>
</reference>
<name>A0A9D3Z1S6_DREPO</name>
<gene>
    <name evidence="1" type="ORF">DPMN_071157</name>
</gene>
<dbReference type="Proteomes" id="UP000828390">
    <property type="component" value="Unassembled WGS sequence"/>
</dbReference>
<evidence type="ECO:0000313" key="2">
    <source>
        <dbReference type="Proteomes" id="UP000828390"/>
    </source>
</evidence>
<comment type="caution">
    <text evidence="1">The sequence shown here is derived from an EMBL/GenBank/DDBJ whole genome shotgun (WGS) entry which is preliminary data.</text>
</comment>
<evidence type="ECO:0000313" key="1">
    <source>
        <dbReference type="EMBL" id="KAH3711488.1"/>
    </source>
</evidence>
<protein>
    <submittedName>
        <fullName evidence="1">Uncharacterized protein</fullName>
    </submittedName>
</protein>
<accession>A0A9D3Z1S6</accession>
<sequence length="82" mass="9440">MTLVDFRYGVSFSVQVCQYYINCTLKLEQANPDGRLIVSSTAQQTKKLTFSSAANPRTSSFDRFDCAGWYLCHTFFKVMEFE</sequence>
<keyword evidence="2" id="KW-1185">Reference proteome</keyword>
<dbReference type="AlphaFoldDB" id="A0A9D3Z1S6"/>
<reference evidence="1" key="1">
    <citation type="journal article" date="2019" name="bioRxiv">
        <title>The Genome of the Zebra Mussel, Dreissena polymorpha: A Resource for Invasive Species Research.</title>
        <authorList>
            <person name="McCartney M.A."/>
            <person name="Auch B."/>
            <person name="Kono T."/>
            <person name="Mallez S."/>
            <person name="Zhang Y."/>
            <person name="Obille A."/>
            <person name="Becker A."/>
            <person name="Abrahante J.E."/>
            <person name="Garbe J."/>
            <person name="Badalamenti J.P."/>
            <person name="Herman A."/>
            <person name="Mangelson H."/>
            <person name="Liachko I."/>
            <person name="Sullivan S."/>
            <person name="Sone E.D."/>
            <person name="Koren S."/>
            <person name="Silverstein K.A.T."/>
            <person name="Beckman K.B."/>
            <person name="Gohl D.M."/>
        </authorList>
    </citation>
    <scope>NUCLEOTIDE SEQUENCE</scope>
    <source>
        <strain evidence="1">Duluth1</strain>
        <tissue evidence="1">Whole animal</tissue>
    </source>
</reference>
<organism evidence="1 2">
    <name type="scientific">Dreissena polymorpha</name>
    <name type="common">Zebra mussel</name>
    <name type="synonym">Mytilus polymorpha</name>
    <dbReference type="NCBI Taxonomy" id="45954"/>
    <lineage>
        <taxon>Eukaryota</taxon>
        <taxon>Metazoa</taxon>
        <taxon>Spiralia</taxon>
        <taxon>Lophotrochozoa</taxon>
        <taxon>Mollusca</taxon>
        <taxon>Bivalvia</taxon>
        <taxon>Autobranchia</taxon>
        <taxon>Heteroconchia</taxon>
        <taxon>Euheterodonta</taxon>
        <taxon>Imparidentia</taxon>
        <taxon>Neoheterodontei</taxon>
        <taxon>Myida</taxon>
        <taxon>Dreissenoidea</taxon>
        <taxon>Dreissenidae</taxon>
        <taxon>Dreissena</taxon>
    </lineage>
</organism>
<dbReference type="EMBL" id="JAIWYP010000014">
    <property type="protein sequence ID" value="KAH3711488.1"/>
    <property type="molecule type" value="Genomic_DNA"/>
</dbReference>
<proteinExistence type="predicted"/>